<protein>
    <submittedName>
        <fullName evidence="4">Uncharacterized protein</fullName>
    </submittedName>
</protein>
<dbReference type="Gene3D" id="3.40.50.2000">
    <property type="entry name" value="Glycogen Phosphorylase B"/>
    <property type="match status" value="2"/>
</dbReference>
<evidence type="ECO:0000259" key="2">
    <source>
        <dbReference type="Pfam" id="PF03033"/>
    </source>
</evidence>
<dbReference type="Proteomes" id="UP000198406">
    <property type="component" value="Unassembled WGS sequence"/>
</dbReference>
<feature type="domain" description="Erythromycin biosynthesis protein CIII-like C-terminal" evidence="3">
    <location>
        <begin position="319"/>
        <end position="428"/>
    </location>
</feature>
<dbReference type="GO" id="GO:0005975">
    <property type="term" value="P:carbohydrate metabolic process"/>
    <property type="evidence" value="ECO:0007669"/>
    <property type="project" value="InterPro"/>
</dbReference>
<dbReference type="InterPro" id="IPR002213">
    <property type="entry name" value="UDP_glucos_trans"/>
</dbReference>
<reference evidence="4 5" key="1">
    <citation type="journal article" date="2015" name="Plant Cell">
        <title>Oil accumulation by the oleaginous diatom Fistulifera solaris as revealed by the genome and transcriptome.</title>
        <authorList>
            <person name="Tanaka T."/>
            <person name="Maeda Y."/>
            <person name="Veluchamy A."/>
            <person name="Tanaka M."/>
            <person name="Abida H."/>
            <person name="Marechal E."/>
            <person name="Bowler C."/>
            <person name="Muto M."/>
            <person name="Sunaga Y."/>
            <person name="Tanaka M."/>
            <person name="Yoshino T."/>
            <person name="Taniguchi T."/>
            <person name="Fukuda Y."/>
            <person name="Nemoto M."/>
            <person name="Matsumoto M."/>
            <person name="Wong P.S."/>
            <person name="Aburatani S."/>
            <person name="Fujibuchi W."/>
        </authorList>
    </citation>
    <scope>NUCLEOTIDE SEQUENCE [LARGE SCALE GENOMIC DNA]</scope>
    <source>
        <strain evidence="4 5">JPCC DA0580</strain>
    </source>
</reference>
<dbReference type="Pfam" id="PF03033">
    <property type="entry name" value="Glyco_transf_28"/>
    <property type="match status" value="1"/>
</dbReference>
<accession>A0A1Z5JVB1</accession>
<proteinExistence type="predicted"/>
<dbReference type="AlphaFoldDB" id="A0A1Z5JVB1"/>
<feature type="domain" description="Glycosyltransferase family 28 N-terminal" evidence="2">
    <location>
        <begin position="6"/>
        <end position="75"/>
    </location>
</feature>
<dbReference type="GO" id="GO:0016906">
    <property type="term" value="F:sterol 3-beta-glucosyltransferase activity"/>
    <property type="evidence" value="ECO:0007669"/>
    <property type="project" value="UniProtKB-ARBA"/>
</dbReference>
<dbReference type="InterPro" id="IPR050426">
    <property type="entry name" value="Glycosyltransferase_28"/>
</dbReference>
<keyword evidence="5" id="KW-1185">Reference proteome</keyword>
<dbReference type="Pfam" id="PF06722">
    <property type="entry name" value="EryCIII-like_C"/>
    <property type="match status" value="1"/>
</dbReference>
<sequence length="539" mass="60437">MKLQRITFVTAGSRGDVQPYLAIALALKERGYEVRFATSCEFEKMIQSFGFGFAGIFPNVAAVLKESPKLMQAMQNGETFTLSAGISAANAKVAPQAFAKFQIELEQYPPDLIVKGSLTEFLVYHAALTRKIPFCDVCIMMPIHHPDRPLFGFPKLPFGLHSIFPWLLLTAYYNGQRVYDCENVVARRWSNARFRQAMTNPVIPRICLAPSLARPILYPSIDGNFKFVGYATIASENQIKSRTGSSFGDLRVQTQIQEFLDQSAGQDCIYMGWGSMVSRSPEHMTEFAVRTLQLVRKRGIILSGYANLGMQHIKDVELLKYARENILFVSEAPHEWLFPKVSLTIHHGGSGTTASALRSGKPTIITPVIFDQWDNAHLINQLGCGYGFEKQQLHKVTSDDLAEAIDMVLGDRRFSVHSTQVAEQVQKENGARGAAKEIEAFWTSYVVSSRIWSLLPGRQSENKQMSSVFRFSWRSLFGFVGFLVSFIIPRDAFSHNLVTTLSSAQIERTDYQIEELPDDIGWYECSGDTNLSARAIKSC</sequence>
<evidence type="ECO:0000259" key="3">
    <source>
        <dbReference type="Pfam" id="PF06722"/>
    </source>
</evidence>
<dbReference type="InterPro" id="IPR004276">
    <property type="entry name" value="GlycoTrans_28_N"/>
</dbReference>
<name>A0A1Z5JVB1_FISSO</name>
<dbReference type="PANTHER" id="PTHR48050:SF13">
    <property type="entry name" value="STEROL 3-BETA-GLUCOSYLTRANSFERASE UGT80A2"/>
    <property type="match status" value="1"/>
</dbReference>
<evidence type="ECO:0000313" key="5">
    <source>
        <dbReference type="Proteomes" id="UP000198406"/>
    </source>
</evidence>
<dbReference type="InterPro" id="IPR010610">
    <property type="entry name" value="EryCIII-like_C"/>
</dbReference>
<organism evidence="4 5">
    <name type="scientific">Fistulifera solaris</name>
    <name type="common">Oleaginous diatom</name>
    <dbReference type="NCBI Taxonomy" id="1519565"/>
    <lineage>
        <taxon>Eukaryota</taxon>
        <taxon>Sar</taxon>
        <taxon>Stramenopiles</taxon>
        <taxon>Ochrophyta</taxon>
        <taxon>Bacillariophyta</taxon>
        <taxon>Bacillariophyceae</taxon>
        <taxon>Bacillariophycidae</taxon>
        <taxon>Naviculales</taxon>
        <taxon>Naviculaceae</taxon>
        <taxon>Fistulifera</taxon>
    </lineage>
</organism>
<keyword evidence="1" id="KW-0808">Transferase</keyword>
<evidence type="ECO:0000256" key="1">
    <source>
        <dbReference type="ARBA" id="ARBA00022679"/>
    </source>
</evidence>
<dbReference type="SUPFAM" id="SSF53756">
    <property type="entry name" value="UDP-Glycosyltransferase/glycogen phosphorylase"/>
    <property type="match status" value="1"/>
</dbReference>
<dbReference type="PANTHER" id="PTHR48050">
    <property type="entry name" value="STEROL 3-BETA-GLUCOSYLTRANSFERASE"/>
    <property type="match status" value="1"/>
</dbReference>
<comment type="caution">
    <text evidence="4">The sequence shown here is derived from an EMBL/GenBank/DDBJ whole genome shotgun (WGS) entry which is preliminary data.</text>
</comment>
<gene>
    <name evidence="4" type="ORF">FisN_18Hh196</name>
</gene>
<dbReference type="CDD" id="cd03784">
    <property type="entry name" value="GT1_Gtf-like"/>
    <property type="match status" value="1"/>
</dbReference>
<dbReference type="OrthoDB" id="5835829at2759"/>
<dbReference type="InParanoid" id="A0A1Z5JVB1"/>
<evidence type="ECO:0000313" key="4">
    <source>
        <dbReference type="EMBL" id="GAX17983.1"/>
    </source>
</evidence>
<dbReference type="EMBL" id="BDSP01000123">
    <property type="protein sequence ID" value="GAX17983.1"/>
    <property type="molecule type" value="Genomic_DNA"/>
</dbReference>
<dbReference type="FunFam" id="3.40.50.2000:FF:000009">
    <property type="entry name" value="Sterol 3-beta-glucosyltransferase UGT80A2"/>
    <property type="match status" value="1"/>
</dbReference>